<accession>A0A6M3JMZ8</accession>
<gene>
    <name evidence="1" type="ORF">MM415A03754_0002</name>
</gene>
<dbReference type="EMBL" id="MT141789">
    <property type="protein sequence ID" value="QJA70392.1"/>
    <property type="molecule type" value="Genomic_DNA"/>
</dbReference>
<dbReference type="AlphaFoldDB" id="A0A6M3JMZ8"/>
<organism evidence="1">
    <name type="scientific">viral metagenome</name>
    <dbReference type="NCBI Taxonomy" id="1070528"/>
    <lineage>
        <taxon>unclassified sequences</taxon>
        <taxon>metagenomes</taxon>
        <taxon>organismal metagenomes</taxon>
    </lineage>
</organism>
<proteinExistence type="predicted"/>
<sequence length="109" mass="12112">MKLTGVIHIAKGTKDGITAESQYVGPVDFVPIPNGRAYIMKPISFLIEKNEEARKRGIMETPPLSKMDLSDRQLLELTKSEAIKIITGTQVNITRHGWGKTFTSVLTKD</sequence>
<reference evidence="1" key="1">
    <citation type="submission" date="2020-03" db="EMBL/GenBank/DDBJ databases">
        <title>The deep terrestrial virosphere.</title>
        <authorList>
            <person name="Holmfeldt K."/>
            <person name="Nilsson E."/>
            <person name="Simone D."/>
            <person name="Lopez-Fernandez M."/>
            <person name="Wu X."/>
            <person name="de Brujin I."/>
            <person name="Lundin D."/>
            <person name="Andersson A."/>
            <person name="Bertilsson S."/>
            <person name="Dopson M."/>
        </authorList>
    </citation>
    <scope>NUCLEOTIDE SEQUENCE</scope>
    <source>
        <strain evidence="1">MM415A03754</strain>
    </source>
</reference>
<evidence type="ECO:0000313" key="1">
    <source>
        <dbReference type="EMBL" id="QJA70392.1"/>
    </source>
</evidence>
<name>A0A6M3JMZ8_9ZZZZ</name>
<protein>
    <submittedName>
        <fullName evidence="1">Uncharacterized protein</fullName>
    </submittedName>
</protein>